<evidence type="ECO:0008006" key="3">
    <source>
        <dbReference type="Google" id="ProtNLM"/>
    </source>
</evidence>
<organism evidence="1 2">
    <name type="scientific">Tautonia plasticadhaerens</name>
    <dbReference type="NCBI Taxonomy" id="2527974"/>
    <lineage>
        <taxon>Bacteria</taxon>
        <taxon>Pseudomonadati</taxon>
        <taxon>Planctomycetota</taxon>
        <taxon>Planctomycetia</taxon>
        <taxon>Isosphaerales</taxon>
        <taxon>Isosphaeraceae</taxon>
        <taxon>Tautonia</taxon>
    </lineage>
</organism>
<evidence type="ECO:0000313" key="2">
    <source>
        <dbReference type="Proteomes" id="UP000317835"/>
    </source>
</evidence>
<accession>A0A518HA65</accession>
<name>A0A518HA65_9BACT</name>
<protein>
    <recommendedName>
        <fullName evidence="3">Transposase</fullName>
    </recommendedName>
</protein>
<keyword evidence="2" id="KW-1185">Reference proteome</keyword>
<proteinExistence type="predicted"/>
<dbReference type="AlphaFoldDB" id="A0A518HA65"/>
<dbReference type="RefSeq" id="WP_145275766.1">
    <property type="nucleotide sequence ID" value="NZ_CP036426.1"/>
</dbReference>
<dbReference type="EMBL" id="CP036426">
    <property type="protein sequence ID" value="QDV37743.1"/>
    <property type="molecule type" value="Genomic_DNA"/>
</dbReference>
<reference evidence="1 2" key="1">
    <citation type="submission" date="2019-02" db="EMBL/GenBank/DDBJ databases">
        <title>Deep-cultivation of Planctomycetes and their phenomic and genomic characterization uncovers novel biology.</title>
        <authorList>
            <person name="Wiegand S."/>
            <person name="Jogler M."/>
            <person name="Boedeker C."/>
            <person name="Pinto D."/>
            <person name="Vollmers J."/>
            <person name="Rivas-Marin E."/>
            <person name="Kohn T."/>
            <person name="Peeters S.H."/>
            <person name="Heuer A."/>
            <person name="Rast P."/>
            <person name="Oberbeckmann S."/>
            <person name="Bunk B."/>
            <person name="Jeske O."/>
            <person name="Meyerdierks A."/>
            <person name="Storesund J.E."/>
            <person name="Kallscheuer N."/>
            <person name="Luecker S."/>
            <person name="Lage O.M."/>
            <person name="Pohl T."/>
            <person name="Merkel B.J."/>
            <person name="Hornburger P."/>
            <person name="Mueller R.-W."/>
            <person name="Bruemmer F."/>
            <person name="Labrenz M."/>
            <person name="Spormann A.M."/>
            <person name="Op den Camp H."/>
            <person name="Overmann J."/>
            <person name="Amann R."/>
            <person name="Jetten M.S.M."/>
            <person name="Mascher T."/>
            <person name="Medema M.H."/>
            <person name="Devos D.P."/>
            <person name="Kaster A.-K."/>
            <person name="Ovreas L."/>
            <person name="Rohde M."/>
            <person name="Galperin M.Y."/>
            <person name="Jogler C."/>
        </authorList>
    </citation>
    <scope>NUCLEOTIDE SEQUENCE [LARGE SCALE GENOMIC DNA]</scope>
    <source>
        <strain evidence="1 2">ElP</strain>
    </source>
</reference>
<gene>
    <name evidence="1" type="ORF">ElP_56890</name>
</gene>
<dbReference type="KEGG" id="tpla:ElP_56890"/>
<dbReference type="OrthoDB" id="269226at2"/>
<sequence length="177" mass="19664">MNSAPLLAWRAVHVTERRTAVGFAEMVRRLVKVVHGEAEEVVSVLDDPDAHTLASPDEAFPPERARRIAEELEIHHTPKRGNGPSLAEVELSVLARQCLDRRIELAEALRRGVAAWEGVRNGPGVEVELQSTTADAWIKRHRRDPATQSRRTTRRVDQPGFWAIDWASGMGVVTEAG</sequence>
<dbReference type="Proteomes" id="UP000317835">
    <property type="component" value="Chromosome"/>
</dbReference>
<evidence type="ECO:0000313" key="1">
    <source>
        <dbReference type="EMBL" id="QDV37743.1"/>
    </source>
</evidence>